<feature type="region of interest" description="Disordered" evidence="1">
    <location>
        <begin position="529"/>
        <end position="577"/>
    </location>
</feature>
<feature type="compositionally biased region" description="Basic and acidic residues" evidence="1">
    <location>
        <begin position="651"/>
        <end position="660"/>
    </location>
</feature>
<evidence type="ECO:0000313" key="3">
    <source>
        <dbReference type="Proteomes" id="UP000785679"/>
    </source>
</evidence>
<feature type="compositionally biased region" description="Polar residues" evidence="1">
    <location>
        <begin position="529"/>
        <end position="539"/>
    </location>
</feature>
<protein>
    <submittedName>
        <fullName evidence="2">Uncharacterized protein</fullName>
    </submittedName>
</protein>
<comment type="caution">
    <text evidence="2">The sequence shown here is derived from an EMBL/GenBank/DDBJ whole genome shotgun (WGS) entry which is preliminary data.</text>
</comment>
<feature type="compositionally biased region" description="Low complexity" evidence="1">
    <location>
        <begin position="906"/>
        <end position="915"/>
    </location>
</feature>
<feature type="compositionally biased region" description="Low complexity" evidence="1">
    <location>
        <begin position="881"/>
        <end position="893"/>
    </location>
</feature>
<reference evidence="2" key="1">
    <citation type="submission" date="2019-06" db="EMBL/GenBank/DDBJ databases">
        <authorList>
            <person name="Zheng W."/>
        </authorList>
    </citation>
    <scope>NUCLEOTIDE SEQUENCE</scope>
    <source>
        <strain evidence="2">QDHG01</strain>
    </source>
</reference>
<feature type="compositionally biased region" description="Low complexity" evidence="1">
    <location>
        <begin position="7"/>
        <end position="23"/>
    </location>
</feature>
<evidence type="ECO:0000256" key="1">
    <source>
        <dbReference type="SAM" id="MobiDB-lite"/>
    </source>
</evidence>
<feature type="region of interest" description="Disordered" evidence="1">
    <location>
        <begin position="629"/>
        <end position="660"/>
    </location>
</feature>
<feature type="compositionally biased region" description="Basic and acidic residues" evidence="1">
    <location>
        <begin position="215"/>
        <end position="224"/>
    </location>
</feature>
<feature type="compositionally biased region" description="Basic and acidic residues" evidence="1">
    <location>
        <begin position="1047"/>
        <end position="1056"/>
    </location>
</feature>
<feature type="region of interest" description="Disordered" evidence="1">
    <location>
        <begin position="1"/>
        <end position="69"/>
    </location>
</feature>
<feature type="region of interest" description="Disordered" evidence="1">
    <location>
        <begin position="876"/>
        <end position="915"/>
    </location>
</feature>
<feature type="compositionally biased region" description="Polar residues" evidence="1">
    <location>
        <begin position="629"/>
        <end position="650"/>
    </location>
</feature>
<feature type="region of interest" description="Disordered" evidence="1">
    <location>
        <begin position="1033"/>
        <end position="1064"/>
    </location>
</feature>
<feature type="region of interest" description="Disordered" evidence="1">
    <location>
        <begin position="412"/>
        <end position="442"/>
    </location>
</feature>
<feature type="region of interest" description="Disordered" evidence="1">
    <location>
        <begin position="192"/>
        <end position="224"/>
    </location>
</feature>
<accession>A0A8J8P2P5</accession>
<feature type="compositionally biased region" description="Polar residues" evidence="1">
    <location>
        <begin position="1298"/>
        <end position="1308"/>
    </location>
</feature>
<feature type="region of interest" description="Disordered" evidence="1">
    <location>
        <begin position="1207"/>
        <end position="1247"/>
    </location>
</feature>
<keyword evidence="3" id="KW-1185">Reference proteome</keyword>
<dbReference type="EMBL" id="RRYP01001161">
    <property type="protein sequence ID" value="TNV86326.1"/>
    <property type="molecule type" value="Genomic_DNA"/>
</dbReference>
<name>A0A8J8P2P5_HALGN</name>
<dbReference type="Proteomes" id="UP000785679">
    <property type="component" value="Unassembled WGS sequence"/>
</dbReference>
<gene>
    <name evidence="2" type="ORF">FGO68_gene1405</name>
</gene>
<feature type="compositionally biased region" description="Polar residues" evidence="1">
    <location>
        <begin position="1351"/>
        <end position="1365"/>
    </location>
</feature>
<feature type="compositionally biased region" description="Polar residues" evidence="1">
    <location>
        <begin position="1323"/>
        <end position="1337"/>
    </location>
</feature>
<proteinExistence type="predicted"/>
<sequence>MSEKYINSLNPPSSGSNPNNQFSDFTSLANKGRENSTHSSQKFHPQVTSPNQLQLPAGSEARGGRKGTATSCELALIECPSQSEKSSNGPRSSEIRRSVIASIREDLMEYTEPAIYKEKMEKLQKEAEIDSLVEDALLDDEQMDMLLLGDDIAITPQNIVKQNLGFSGNNNQLDKRVTSMKQVHIFPRPLQAETKHESPSTMNRRNKFQSQKAVSAEDQRVDMDNSGRQKVGDLRIHIEKDSQSPNTPFQLNTSTDTNNNVLVQSNSCDKQVTQQQNFFQGITPVMHNQSNSPDRQHLRHEVPQPTTLHNEYMKSFFYPNNTQQNNNSSQYVDKSDTISQTQYQYEATSPMSSNIGSYYYDRLEEFLPEKKVVAEKKLIRMASKYFYEDENGKTAVSNSRVNIPLKQIEEKVSPQVSTTTPRYRGGWQQNSRGGYGGGVSTGSIQKSQYGYGRFSPRKRKANQQEPSLLQKKAILRERLTKFKDQQAETKEKQRLETAQSLKFLRKLGRKLRNPVFKKVPINRFGSGVYNNLGTQNSISPKRIAPATSPYHKDSRKASDSPPKSMISQDDARSSKKISPRIQLMQHQKMLNLQKQNSINVGGENNNNSVPRNGGQFCFHLTVAQDDNESANFRKSKASSSLNGSTPSQSHNHSELPHFQKKDDNSVADEYTGELLANVPLMKGKQTSSDLGLPKFRDSEAFSFDVRENFQVDSNGLLVVANENPRQPSSFFRQAHGSGNNLLRPQGSFNSGNGGGGVNFSDVNRQFSFAPEMLLSAYQEIAQLSSPVMHRNQVQPELDEAEEIIIDALQEYRQVETYKEFKNYRSYYEDALQQNMALTLERKLSSQRRGSSRHLLIRQPSIKVSNTNLLLQVAQQPSITHQQQEQPQLQPSSSNITVDKIHPAPPSQGQAHPQPQPQQFNLAAFMGDEMIRDRFQAVSFKDSRYFINPSNSLGAESGNSQSNKWQEQVNSIQMMDQKNSVIEEERKGETLETEGDQSNHQIRVIDTSQTFDDNMPENLNDCMERQVSNQDLNPLIDQSQPAPLTREPSLHKSEKKSSNISHRKVKNNLMKLANMLHANEIPSQRTRQPVHGYDQSQEYEGRYKDEQRGTQPCFSGERGDRESSGSNNGKLRPTNYQEGKPAARRSKIFSGHDSPKSKEGGLFSDKQALKRLSKNLKNLYQDIEQRSPSPEHQRHNNQQNLENTMKLLSGTSPRFSPQRQQQVSEILSSQSKRKEGDRNSIANDQRLRQLGGSLRDLVGATTNKMQTQMKLTLQPISVVPPLRQPVMPILNFAQTTMTTDSAMPPSASSKKGARQQPKQKHQEQNPAARTFGSSSYPQQVFDPRENKGSLFQMHSTLASHNAQNRR</sequence>
<feature type="region of interest" description="Disordered" evidence="1">
    <location>
        <begin position="1098"/>
        <end position="1164"/>
    </location>
</feature>
<organism evidence="2 3">
    <name type="scientific">Halteria grandinella</name>
    <dbReference type="NCBI Taxonomy" id="5974"/>
    <lineage>
        <taxon>Eukaryota</taxon>
        <taxon>Sar</taxon>
        <taxon>Alveolata</taxon>
        <taxon>Ciliophora</taxon>
        <taxon>Intramacronucleata</taxon>
        <taxon>Spirotrichea</taxon>
        <taxon>Stichotrichia</taxon>
        <taxon>Sporadotrichida</taxon>
        <taxon>Halteriidae</taxon>
        <taxon>Halteria</taxon>
    </lineage>
</organism>
<evidence type="ECO:0000313" key="2">
    <source>
        <dbReference type="EMBL" id="TNV86326.1"/>
    </source>
</evidence>
<feature type="compositionally biased region" description="Basic and acidic residues" evidence="1">
    <location>
        <begin position="1098"/>
        <end position="1107"/>
    </location>
</feature>
<feature type="compositionally biased region" description="Polar residues" evidence="1">
    <location>
        <begin position="199"/>
        <end position="213"/>
    </location>
</feature>
<feature type="region of interest" description="Disordered" evidence="1">
    <location>
        <begin position="1298"/>
        <end position="1365"/>
    </location>
</feature>
<feature type="compositionally biased region" description="Polar residues" evidence="1">
    <location>
        <begin position="1208"/>
        <end position="1229"/>
    </location>
</feature>
<feature type="compositionally biased region" description="Polar residues" evidence="1">
    <location>
        <begin position="37"/>
        <end position="54"/>
    </location>
</feature>